<dbReference type="PANTHER" id="PTHR11328">
    <property type="entry name" value="MAJOR FACILITATOR SUPERFAMILY DOMAIN-CONTAINING PROTEIN"/>
    <property type="match status" value="1"/>
</dbReference>
<evidence type="ECO:0008006" key="6">
    <source>
        <dbReference type="Google" id="ProtNLM"/>
    </source>
</evidence>
<feature type="transmembrane region" description="Helical" evidence="3">
    <location>
        <begin position="158"/>
        <end position="175"/>
    </location>
</feature>
<reference evidence="4 5" key="1">
    <citation type="submission" date="2017-06" db="EMBL/GenBank/DDBJ databases">
        <title>A platform for efficient transgenesis in Macrostomum lignano, a flatworm model organism for stem cell research.</title>
        <authorList>
            <person name="Berezikov E."/>
        </authorList>
    </citation>
    <scope>NUCLEOTIDE SEQUENCE [LARGE SCALE GENOMIC DNA]</scope>
    <source>
        <strain evidence="4">DV1</strain>
        <tissue evidence="4">Whole organism</tissue>
    </source>
</reference>
<evidence type="ECO:0000256" key="1">
    <source>
        <dbReference type="ARBA" id="ARBA00008335"/>
    </source>
</evidence>
<dbReference type="AlphaFoldDB" id="A0A267GAY4"/>
<feature type="region of interest" description="Disordered" evidence="2">
    <location>
        <begin position="1"/>
        <end position="20"/>
    </location>
</feature>
<feature type="transmembrane region" description="Helical" evidence="3">
    <location>
        <begin position="393"/>
        <end position="413"/>
    </location>
</feature>
<dbReference type="GO" id="GO:0015293">
    <property type="term" value="F:symporter activity"/>
    <property type="evidence" value="ECO:0007669"/>
    <property type="project" value="InterPro"/>
</dbReference>
<name>A0A267GAY4_9PLAT</name>
<sequence length="601" mass="65414">MPPNPLKNKQSTTEMKQPSTKLDEIDNGYHGESLPCQVSSIADSSMPHVNTLDPLICSDQSVISPDDAAVADASSDGGSGPALSTGRRVLYGLAAPPSAMCGNILGFLMSVYLLEVAKLTPGLVLTITFTGRFWDAVSDPIVGYLVSRTRTRFGKCRPWVLGSAPFCGLAFFLFFNTPSWQSLYARFAYYFIVYLGFCTFLTMYHIPYTSMTMLISNRPADRDAATTLRMIFEMLGTLCGVMTFTFITQHGQDGCQLASIGNLSLAAGDPEPPPVPADGSPEVARYRLGGTIIATVVCACGLVGFFGTREVSAAAVESPSVTLTSPPIERHRQQTVAACCYGMLSAFKRCLRHRSYRQLMLTFMLSSLAIQTVQNSLALYTIYSLQMKPHLKFAIAIVMSMAILATPLVFLAIKRVGKKRVFYVGLFLILPVCLSATFCPAEDRFVPLYYVTMLVAGCFVSVNMLLPWVMLPDVIDDYTAATGRSSDQDSATFYSLYVFFNKFAVGISTACLQLALHLTGYRQSEACSQSAAVAMALRCIIGPLPMLLVAAAFLALFRYPITPEYRAQLDRRLAEARLNGAACGTEMSQQTSKLDGDAKDA</sequence>
<dbReference type="InterPro" id="IPR036259">
    <property type="entry name" value="MFS_trans_sf"/>
</dbReference>
<dbReference type="GO" id="GO:0005886">
    <property type="term" value="C:plasma membrane"/>
    <property type="evidence" value="ECO:0007669"/>
    <property type="project" value="TreeGrafter"/>
</dbReference>
<evidence type="ECO:0000256" key="3">
    <source>
        <dbReference type="SAM" id="Phobius"/>
    </source>
</evidence>
<feature type="transmembrane region" description="Helical" evidence="3">
    <location>
        <begin position="492"/>
        <end position="515"/>
    </location>
</feature>
<comment type="similarity">
    <text evidence="1">Belongs to the major facilitator superfamily.</text>
</comment>
<dbReference type="Pfam" id="PF13347">
    <property type="entry name" value="MFS_2"/>
    <property type="match status" value="1"/>
</dbReference>
<organism evidence="4 5">
    <name type="scientific">Macrostomum lignano</name>
    <dbReference type="NCBI Taxonomy" id="282301"/>
    <lineage>
        <taxon>Eukaryota</taxon>
        <taxon>Metazoa</taxon>
        <taxon>Spiralia</taxon>
        <taxon>Lophotrochozoa</taxon>
        <taxon>Platyhelminthes</taxon>
        <taxon>Rhabditophora</taxon>
        <taxon>Macrostomorpha</taxon>
        <taxon>Macrostomida</taxon>
        <taxon>Macrostomidae</taxon>
        <taxon>Macrostomum</taxon>
    </lineage>
</organism>
<gene>
    <name evidence="4" type="ORF">BOX15_Mlig009127g2</name>
</gene>
<dbReference type="InterPro" id="IPR039672">
    <property type="entry name" value="MFS_2"/>
</dbReference>
<dbReference type="OrthoDB" id="197206at2759"/>
<feature type="transmembrane region" description="Helical" evidence="3">
    <location>
        <begin position="420"/>
        <end position="438"/>
    </location>
</feature>
<keyword evidence="3" id="KW-0472">Membrane</keyword>
<dbReference type="PANTHER" id="PTHR11328:SF24">
    <property type="entry name" value="MAJOR FACILITATOR SUPERFAMILY (MFS) PROFILE DOMAIN-CONTAINING PROTEIN"/>
    <property type="match status" value="1"/>
</dbReference>
<dbReference type="GO" id="GO:0008643">
    <property type="term" value="P:carbohydrate transport"/>
    <property type="evidence" value="ECO:0007669"/>
    <property type="project" value="InterPro"/>
</dbReference>
<evidence type="ECO:0000313" key="4">
    <source>
        <dbReference type="EMBL" id="PAA82469.1"/>
    </source>
</evidence>
<feature type="transmembrane region" description="Helical" evidence="3">
    <location>
        <begin position="227"/>
        <end position="247"/>
    </location>
</feature>
<feature type="transmembrane region" description="Helical" evidence="3">
    <location>
        <begin position="359"/>
        <end position="381"/>
    </location>
</feature>
<comment type="caution">
    <text evidence="4">The sequence shown here is derived from an EMBL/GenBank/DDBJ whole genome shotgun (WGS) entry which is preliminary data.</text>
</comment>
<evidence type="ECO:0000313" key="5">
    <source>
        <dbReference type="Proteomes" id="UP000215902"/>
    </source>
</evidence>
<feature type="compositionally biased region" description="Polar residues" evidence="2">
    <location>
        <begin position="7"/>
        <end position="20"/>
    </location>
</feature>
<dbReference type="SUPFAM" id="SSF103473">
    <property type="entry name" value="MFS general substrate transporter"/>
    <property type="match status" value="1"/>
</dbReference>
<dbReference type="Proteomes" id="UP000215902">
    <property type="component" value="Unassembled WGS sequence"/>
</dbReference>
<feature type="transmembrane region" description="Helical" evidence="3">
    <location>
        <begin position="187"/>
        <end position="206"/>
    </location>
</feature>
<dbReference type="STRING" id="282301.A0A267GAY4"/>
<accession>A0A267GAY4</accession>
<proteinExistence type="inferred from homology"/>
<dbReference type="EMBL" id="NIVC01000469">
    <property type="protein sequence ID" value="PAA82469.1"/>
    <property type="molecule type" value="Genomic_DNA"/>
</dbReference>
<keyword evidence="3" id="KW-1133">Transmembrane helix</keyword>
<keyword evidence="5" id="KW-1185">Reference proteome</keyword>
<feature type="transmembrane region" description="Helical" evidence="3">
    <location>
        <begin position="450"/>
        <end position="471"/>
    </location>
</feature>
<evidence type="ECO:0000256" key="2">
    <source>
        <dbReference type="SAM" id="MobiDB-lite"/>
    </source>
</evidence>
<feature type="transmembrane region" description="Helical" evidence="3">
    <location>
        <begin position="286"/>
        <end position="306"/>
    </location>
</feature>
<feature type="transmembrane region" description="Helical" evidence="3">
    <location>
        <begin position="535"/>
        <end position="557"/>
    </location>
</feature>
<keyword evidence="3" id="KW-0812">Transmembrane</keyword>
<dbReference type="Gene3D" id="1.20.1250.20">
    <property type="entry name" value="MFS general substrate transporter like domains"/>
    <property type="match status" value="2"/>
</dbReference>
<protein>
    <recommendedName>
        <fullName evidence="6">MFS domain-containing protein</fullName>
    </recommendedName>
</protein>